<dbReference type="GeneID" id="14887415"/>
<dbReference type="Gene3D" id="3.30.200.20">
    <property type="entry name" value="Phosphorylase Kinase, domain 1"/>
    <property type="match status" value="1"/>
</dbReference>
<dbReference type="KEGG" id="eiv:EIN_223330"/>
<keyword evidence="3" id="KW-1185">Reference proteome</keyword>
<dbReference type="InterPro" id="IPR000719">
    <property type="entry name" value="Prot_kinase_dom"/>
</dbReference>
<dbReference type="RefSeq" id="XP_004254911.1">
    <property type="nucleotide sequence ID" value="XM_004254863.1"/>
</dbReference>
<proteinExistence type="predicted"/>
<dbReference type="SUPFAM" id="SSF56112">
    <property type="entry name" value="Protein kinase-like (PK-like)"/>
    <property type="match status" value="1"/>
</dbReference>
<dbReference type="EMBL" id="KB206756">
    <property type="protein sequence ID" value="ELP88140.1"/>
    <property type="molecule type" value="Genomic_DNA"/>
</dbReference>
<evidence type="ECO:0000259" key="1">
    <source>
        <dbReference type="PROSITE" id="PS50011"/>
    </source>
</evidence>
<accession>A0A0A1U5L2</accession>
<evidence type="ECO:0000313" key="2">
    <source>
        <dbReference type="EMBL" id="ELP88140.1"/>
    </source>
</evidence>
<dbReference type="GO" id="GO:0004672">
    <property type="term" value="F:protein kinase activity"/>
    <property type="evidence" value="ECO:0007669"/>
    <property type="project" value="InterPro"/>
</dbReference>
<organism evidence="2 3">
    <name type="scientific">Entamoeba invadens IP1</name>
    <dbReference type="NCBI Taxonomy" id="370355"/>
    <lineage>
        <taxon>Eukaryota</taxon>
        <taxon>Amoebozoa</taxon>
        <taxon>Evosea</taxon>
        <taxon>Archamoebae</taxon>
        <taxon>Mastigamoebida</taxon>
        <taxon>Entamoebidae</taxon>
        <taxon>Entamoeba</taxon>
    </lineage>
</organism>
<dbReference type="AlphaFoldDB" id="A0A0A1U5L2"/>
<dbReference type="Gene3D" id="1.10.510.10">
    <property type="entry name" value="Transferase(Phosphotransferase) domain 1"/>
    <property type="match status" value="1"/>
</dbReference>
<dbReference type="OrthoDB" id="339325at2759"/>
<name>A0A0A1U5L2_ENTIV</name>
<protein>
    <submittedName>
        <fullName evidence="2">Protein serine/threonine kinase, putative</fullName>
    </submittedName>
</protein>
<dbReference type="InterPro" id="IPR011009">
    <property type="entry name" value="Kinase-like_dom_sf"/>
</dbReference>
<gene>
    <name evidence="2" type="ORF">EIN_223330</name>
</gene>
<dbReference type="PANTHER" id="PTHR45756">
    <property type="entry name" value="PALMITOYLTRANSFERASE"/>
    <property type="match status" value="1"/>
</dbReference>
<dbReference type="PANTHER" id="PTHR45756:SF1">
    <property type="entry name" value="PROTEIN KINASE DOMAIN CONTAINING PROTEIN"/>
    <property type="match status" value="1"/>
</dbReference>
<dbReference type="InterPro" id="IPR053215">
    <property type="entry name" value="TKL_Ser/Thr_kinase"/>
</dbReference>
<feature type="domain" description="Protein kinase" evidence="1">
    <location>
        <begin position="1"/>
        <end position="123"/>
    </location>
</feature>
<evidence type="ECO:0000313" key="3">
    <source>
        <dbReference type="Proteomes" id="UP000014680"/>
    </source>
</evidence>
<keyword evidence="2" id="KW-0808">Transferase</keyword>
<keyword evidence="2" id="KW-0418">Kinase</keyword>
<dbReference type="InterPro" id="IPR001245">
    <property type="entry name" value="Ser-Thr/Tyr_kinase_cat_dom"/>
</dbReference>
<dbReference type="PROSITE" id="PS50011">
    <property type="entry name" value="PROTEIN_KINASE_DOM"/>
    <property type="match status" value="1"/>
</dbReference>
<dbReference type="Proteomes" id="UP000014680">
    <property type="component" value="Unassembled WGS sequence"/>
</dbReference>
<dbReference type="VEuPathDB" id="AmoebaDB:EIN_223330"/>
<dbReference type="Pfam" id="PF07714">
    <property type="entry name" value="PK_Tyr_Ser-Thr"/>
    <property type="match status" value="1"/>
</dbReference>
<reference evidence="2 3" key="1">
    <citation type="submission" date="2012-10" db="EMBL/GenBank/DDBJ databases">
        <authorList>
            <person name="Zafar N."/>
            <person name="Inman J."/>
            <person name="Hall N."/>
            <person name="Lorenzi H."/>
            <person name="Caler E."/>
        </authorList>
    </citation>
    <scope>NUCLEOTIDE SEQUENCE [LARGE SCALE GENOMIC DNA]</scope>
    <source>
        <strain evidence="2 3">IP1</strain>
    </source>
</reference>
<dbReference type="GO" id="GO:0005524">
    <property type="term" value="F:ATP binding"/>
    <property type="evidence" value="ECO:0007669"/>
    <property type="project" value="InterPro"/>
</dbReference>
<sequence length="123" mass="14497">MVYKGTFRGKEVPIKKMKHIQKMSQLLNDFENEVNMLDKFRSEYIIHFYGACFIPNHICTVTEFALFGSLQDLMKHKKSDQIGLKIKMKTIINASKGILYLHENGILHRDIKRTYSSFPWKIE</sequence>